<evidence type="ECO:0000313" key="5">
    <source>
        <dbReference type="Proteomes" id="UP000324065"/>
    </source>
</evidence>
<evidence type="ECO:0000259" key="3">
    <source>
        <dbReference type="Pfam" id="PF22335"/>
    </source>
</evidence>
<dbReference type="Gene3D" id="3.30.70.270">
    <property type="match status" value="1"/>
</dbReference>
<keyword evidence="2" id="KW-0051">Antiviral defense</keyword>
<sequence>MSWVAAYTFRGIQDYLKGGGRLLDVAGGSEVIDSLCRDGLGLALQRLGLMDSKADPSKPALIPAHGDVLKNASGQVVIRFEDKDTAHQFARLWPLMADHWAPNGRHTVALEQVADGKNLDAAIKEALDQANNGSGLPPFALPDATPLTLRNRRTGWPVVQVPGDDDELDDRDASTVHRRLRVGPKSAPGLENLKTRFGFKKEHELTRDADALAQAGGSSILAVIHADGAGFGKMFEAVTKAGGHEAVKALSEVTTKIVQAAAEEAVDIIREVRTHDGYIACRPIVLGGDDMAVVVPARFGLAVARRFLTAFEKHSTEKLACFNQDYSGALPDRPHLTAGAGIAYVHAHHPFSDALHLADTLCGWAKDQLGDDKTKTSCLMVHRALDTDAGAFQEIFATDFVLQVSEKRKRVLTAGPYTISRINGHVSLNDLEALMDAARPLPLGTWRSIARLLRESDTVAERRLARQYEILGTRAHALRKALKDFTDDPRNLWRKDREPWRTPIHDIDVLLGLEQRVRGRLNEADDAVETMEATTDA</sequence>
<proteinExistence type="predicted"/>
<dbReference type="GO" id="GO:0051607">
    <property type="term" value="P:defense response to virus"/>
    <property type="evidence" value="ECO:0007669"/>
    <property type="project" value="UniProtKB-KW"/>
</dbReference>
<accession>A0A5M6I697</accession>
<dbReference type="InterPro" id="IPR054767">
    <property type="entry name" value="Cas10-Cmr2_palm2"/>
</dbReference>
<dbReference type="GO" id="GO:0000166">
    <property type="term" value="F:nucleotide binding"/>
    <property type="evidence" value="ECO:0007669"/>
    <property type="project" value="UniProtKB-KW"/>
</dbReference>
<dbReference type="RefSeq" id="WP_150064055.1">
    <property type="nucleotide sequence ID" value="NZ_JACHII010000030.1"/>
</dbReference>
<keyword evidence="1" id="KW-0547">Nucleotide-binding</keyword>
<dbReference type="Pfam" id="PF22335">
    <property type="entry name" value="Cas10-Cmr2_palm2"/>
    <property type="match status" value="1"/>
</dbReference>
<evidence type="ECO:0000313" key="4">
    <source>
        <dbReference type="EMBL" id="KAA5603771.1"/>
    </source>
</evidence>
<name>A0A5M6I697_9PROT</name>
<evidence type="ECO:0000256" key="2">
    <source>
        <dbReference type="ARBA" id="ARBA00023118"/>
    </source>
</evidence>
<dbReference type="InterPro" id="IPR043128">
    <property type="entry name" value="Rev_trsase/Diguanyl_cyclase"/>
</dbReference>
<feature type="domain" description="Cas10/Cmr2 second palm" evidence="3">
    <location>
        <begin position="221"/>
        <end position="370"/>
    </location>
</feature>
<dbReference type="Proteomes" id="UP000324065">
    <property type="component" value="Unassembled WGS sequence"/>
</dbReference>
<protein>
    <recommendedName>
        <fullName evidence="3">Cas10/Cmr2 second palm domain-containing protein</fullName>
    </recommendedName>
</protein>
<organism evidence="4 5">
    <name type="scientific">Roseospira marina</name>
    <dbReference type="NCBI Taxonomy" id="140057"/>
    <lineage>
        <taxon>Bacteria</taxon>
        <taxon>Pseudomonadati</taxon>
        <taxon>Pseudomonadota</taxon>
        <taxon>Alphaproteobacteria</taxon>
        <taxon>Rhodospirillales</taxon>
        <taxon>Rhodospirillaceae</taxon>
        <taxon>Roseospira</taxon>
    </lineage>
</organism>
<reference evidence="4 5" key="1">
    <citation type="submission" date="2019-09" db="EMBL/GenBank/DDBJ databases">
        <title>Genome sequence of Roseospira marina, one of the more divergent members of the non-sulfur purple photosynthetic bacterial family, the Rhodospirillaceae.</title>
        <authorList>
            <person name="Meyer T."/>
            <person name="Kyndt J."/>
        </authorList>
    </citation>
    <scope>NUCLEOTIDE SEQUENCE [LARGE SCALE GENOMIC DNA]</scope>
    <source>
        <strain evidence="4 5">DSM 15113</strain>
    </source>
</reference>
<evidence type="ECO:0000256" key="1">
    <source>
        <dbReference type="ARBA" id="ARBA00022741"/>
    </source>
</evidence>
<dbReference type="AlphaFoldDB" id="A0A5M6I697"/>
<dbReference type="EMBL" id="VWPJ01000031">
    <property type="protein sequence ID" value="KAA5603771.1"/>
    <property type="molecule type" value="Genomic_DNA"/>
</dbReference>
<dbReference type="OrthoDB" id="442064at2"/>
<gene>
    <name evidence="4" type="ORF">F1188_19120</name>
</gene>
<comment type="caution">
    <text evidence="4">The sequence shown here is derived from an EMBL/GenBank/DDBJ whole genome shotgun (WGS) entry which is preliminary data.</text>
</comment>
<keyword evidence="5" id="KW-1185">Reference proteome</keyword>